<keyword evidence="2 6" id="KW-0489">Methyltransferase</keyword>
<keyword evidence="8" id="KW-1185">Reference proteome</keyword>
<dbReference type="GO" id="GO:0005737">
    <property type="term" value="C:cytoplasm"/>
    <property type="evidence" value="ECO:0007669"/>
    <property type="project" value="UniProtKB-SubCell"/>
</dbReference>
<dbReference type="Gene3D" id="3.40.1280.10">
    <property type="match status" value="1"/>
</dbReference>
<dbReference type="AlphaFoldDB" id="A0A4R6DU39"/>
<dbReference type="Proteomes" id="UP000295129">
    <property type="component" value="Unassembled WGS sequence"/>
</dbReference>
<evidence type="ECO:0000256" key="6">
    <source>
        <dbReference type="HAMAP-Rule" id="MF_00658"/>
    </source>
</evidence>
<comment type="caution">
    <text evidence="7">The sequence shown here is derived from an EMBL/GenBank/DDBJ whole genome shotgun (WGS) entry which is preliminary data.</text>
</comment>
<accession>A0A4R6DU39</accession>
<name>A0A4R6DU39_9RHOO</name>
<dbReference type="InterPro" id="IPR003742">
    <property type="entry name" value="RlmH-like"/>
</dbReference>
<organism evidence="7 8">
    <name type="scientific">Azoarcus indigens</name>
    <dbReference type="NCBI Taxonomy" id="29545"/>
    <lineage>
        <taxon>Bacteria</taxon>
        <taxon>Pseudomonadati</taxon>
        <taxon>Pseudomonadota</taxon>
        <taxon>Betaproteobacteria</taxon>
        <taxon>Rhodocyclales</taxon>
        <taxon>Zoogloeaceae</taxon>
        <taxon>Azoarcus</taxon>
    </lineage>
</organism>
<dbReference type="HAMAP" id="MF_00658">
    <property type="entry name" value="23SrRNA_methyltr_H"/>
    <property type="match status" value="1"/>
</dbReference>
<reference evidence="7 8" key="1">
    <citation type="submission" date="2019-03" db="EMBL/GenBank/DDBJ databases">
        <title>Genomic Encyclopedia of Type Strains, Phase IV (KMG-IV): sequencing the most valuable type-strain genomes for metagenomic binning, comparative biology and taxonomic classification.</title>
        <authorList>
            <person name="Goeker M."/>
        </authorList>
    </citation>
    <scope>NUCLEOTIDE SEQUENCE [LARGE SCALE GENOMIC DNA]</scope>
    <source>
        <strain evidence="7 8">DSM 12121</strain>
    </source>
</reference>
<dbReference type="CDD" id="cd18081">
    <property type="entry name" value="RlmH-like"/>
    <property type="match status" value="1"/>
</dbReference>
<dbReference type="InterPro" id="IPR029028">
    <property type="entry name" value="Alpha/beta_knot_MTases"/>
</dbReference>
<keyword evidence="6" id="KW-0963">Cytoplasm</keyword>
<keyword evidence="4 6" id="KW-0949">S-adenosyl-L-methionine</keyword>
<proteinExistence type="inferred from homology"/>
<dbReference type="EMBL" id="SNVV01000014">
    <property type="protein sequence ID" value="TDN48637.1"/>
    <property type="molecule type" value="Genomic_DNA"/>
</dbReference>
<sequence length="175" mass="19207">MAPPAAARRENLPAPAGSKLKLLVVAVGNRMPAWVDAGFEEFARRMPRELPLQLVEVKAEARTTGKTVEAMMAAEASRIEAALPARCRRVILDERGGDLSTRDLARRLEGWQSGGEDVAFIVGGPDGLSPELKRTAAETLRLSSLTLPHALVRPLLAEALYRAWTVLRNHPYHRE</sequence>
<comment type="subunit">
    <text evidence="6">Homodimer.</text>
</comment>
<evidence type="ECO:0000256" key="4">
    <source>
        <dbReference type="ARBA" id="ARBA00022691"/>
    </source>
</evidence>
<dbReference type="PANTHER" id="PTHR33603">
    <property type="entry name" value="METHYLTRANSFERASE"/>
    <property type="match status" value="1"/>
</dbReference>
<dbReference type="InterPro" id="IPR029026">
    <property type="entry name" value="tRNA_m1G_MTases_N"/>
</dbReference>
<feature type="binding site" evidence="6">
    <location>
        <position position="123"/>
    </location>
    <ligand>
        <name>S-adenosyl-L-methionine</name>
        <dbReference type="ChEBI" id="CHEBI:59789"/>
    </ligand>
</feature>
<dbReference type="PIRSF" id="PIRSF004505">
    <property type="entry name" value="MT_bac"/>
    <property type="match status" value="1"/>
</dbReference>
<evidence type="ECO:0000256" key="3">
    <source>
        <dbReference type="ARBA" id="ARBA00022679"/>
    </source>
</evidence>
<keyword evidence="1 6" id="KW-0698">rRNA processing</keyword>
<dbReference type="EC" id="2.1.1.177" evidence="6"/>
<evidence type="ECO:0000313" key="8">
    <source>
        <dbReference type="Proteomes" id="UP000295129"/>
    </source>
</evidence>
<gene>
    <name evidence="6" type="primary">rlmH</name>
    <name evidence="7" type="ORF">C7389_11424</name>
</gene>
<feature type="binding site" evidence="6">
    <location>
        <position position="92"/>
    </location>
    <ligand>
        <name>S-adenosyl-L-methionine</name>
        <dbReference type="ChEBI" id="CHEBI:59789"/>
    </ligand>
</feature>
<feature type="binding site" evidence="6">
    <location>
        <begin position="142"/>
        <end position="147"/>
    </location>
    <ligand>
        <name>S-adenosyl-L-methionine</name>
        <dbReference type="ChEBI" id="CHEBI:59789"/>
    </ligand>
</feature>
<comment type="catalytic activity">
    <reaction evidence="6">
        <text>pseudouridine(1915) in 23S rRNA + S-adenosyl-L-methionine = N(3)-methylpseudouridine(1915) in 23S rRNA + S-adenosyl-L-homocysteine + H(+)</text>
        <dbReference type="Rhea" id="RHEA:42752"/>
        <dbReference type="Rhea" id="RHEA-COMP:10221"/>
        <dbReference type="Rhea" id="RHEA-COMP:10222"/>
        <dbReference type="ChEBI" id="CHEBI:15378"/>
        <dbReference type="ChEBI" id="CHEBI:57856"/>
        <dbReference type="ChEBI" id="CHEBI:59789"/>
        <dbReference type="ChEBI" id="CHEBI:65314"/>
        <dbReference type="ChEBI" id="CHEBI:74486"/>
        <dbReference type="EC" id="2.1.1.177"/>
    </reaction>
</comment>
<comment type="function">
    <text evidence="6">Specifically methylates the pseudouridine at position 1915 (m3Psi1915) in 23S rRNA.</text>
</comment>
<dbReference type="SUPFAM" id="SSF75217">
    <property type="entry name" value="alpha/beta knot"/>
    <property type="match status" value="1"/>
</dbReference>
<keyword evidence="3 6" id="KW-0808">Transferase</keyword>
<evidence type="ECO:0000256" key="2">
    <source>
        <dbReference type="ARBA" id="ARBA00022603"/>
    </source>
</evidence>
<evidence type="ECO:0000313" key="7">
    <source>
        <dbReference type="EMBL" id="TDN48637.1"/>
    </source>
</evidence>
<dbReference type="PANTHER" id="PTHR33603:SF1">
    <property type="entry name" value="RIBOSOMAL RNA LARGE SUBUNIT METHYLTRANSFERASE H"/>
    <property type="match status" value="1"/>
</dbReference>
<comment type="subcellular location">
    <subcellularLocation>
        <location evidence="6">Cytoplasm</location>
    </subcellularLocation>
</comment>
<comment type="similarity">
    <text evidence="5 6">Belongs to the RNA methyltransferase RlmH family.</text>
</comment>
<protein>
    <recommendedName>
        <fullName evidence="6">Ribosomal RNA large subunit methyltransferase H</fullName>
        <ecNumber evidence="6">2.1.1.177</ecNumber>
    </recommendedName>
    <alternativeName>
        <fullName evidence="6">23S rRNA (pseudouridine1915-N3)-methyltransferase</fullName>
    </alternativeName>
    <alternativeName>
        <fullName evidence="6">23S rRNA m3Psi1915 methyltransferase</fullName>
    </alternativeName>
    <alternativeName>
        <fullName evidence="6">rRNA (pseudouridine-N3-)-methyltransferase RlmH</fullName>
    </alternativeName>
</protein>
<evidence type="ECO:0000256" key="5">
    <source>
        <dbReference type="ARBA" id="ARBA00038303"/>
    </source>
</evidence>
<dbReference type="Pfam" id="PF02590">
    <property type="entry name" value="SPOUT_MTase"/>
    <property type="match status" value="1"/>
</dbReference>
<dbReference type="NCBIfam" id="NF000986">
    <property type="entry name" value="PRK00103.1-4"/>
    <property type="match status" value="1"/>
</dbReference>
<evidence type="ECO:0000256" key="1">
    <source>
        <dbReference type="ARBA" id="ARBA00022552"/>
    </source>
</evidence>
<dbReference type="GO" id="GO:0070038">
    <property type="term" value="F:rRNA (pseudouridine-N3-)-methyltransferase activity"/>
    <property type="evidence" value="ECO:0007669"/>
    <property type="project" value="UniProtKB-UniRule"/>
</dbReference>